<dbReference type="STRING" id="443218.AS9A_3653"/>
<proteinExistence type="predicted"/>
<sequence length="247" mass="26569">MHPDDYRAAIVREGELMAAQPSDSLDVPVPTCPGWNLERLVGHLGRVHRWAAAYLADGTEAAAGLSSGNRPPRGADVLPWYKESLEILVEELARTDPDTPADTFAGPGTAAFWFRRQAHETAVHRWDAENAVSPGQAGRIDATLAADGSEEWLTVFVPRILSARADGRGSGSSLRLECSETESARWTLTLGDAGPSVRRGRGGEAQAVLRGPASDLLLTVWRRTPLDSVELTGDRACAAQILDLIQV</sequence>
<evidence type="ECO:0000313" key="3">
    <source>
        <dbReference type="EMBL" id="AEF42091.1"/>
    </source>
</evidence>
<dbReference type="Pfam" id="PF07398">
    <property type="entry name" value="MDMPI_C"/>
    <property type="match status" value="1"/>
</dbReference>
<evidence type="ECO:0000313" key="4">
    <source>
        <dbReference type="Proteomes" id="UP000009235"/>
    </source>
</evidence>
<dbReference type="KEGG" id="asd:AS9A_3653"/>
<dbReference type="GO" id="GO:0046872">
    <property type="term" value="F:metal ion binding"/>
    <property type="evidence" value="ECO:0007669"/>
    <property type="project" value="InterPro"/>
</dbReference>
<dbReference type="InterPro" id="IPR024344">
    <property type="entry name" value="MDMPI_metal-binding"/>
</dbReference>
<dbReference type="SUPFAM" id="SSF109854">
    <property type="entry name" value="DinB/YfiT-like putative metalloenzymes"/>
    <property type="match status" value="1"/>
</dbReference>
<dbReference type="HOGENOM" id="CLU_070584_1_0_11"/>
<dbReference type="InterPro" id="IPR017517">
    <property type="entry name" value="Maleyloyr_isom"/>
</dbReference>
<organism evidence="3 4">
    <name type="scientific">Hoyosella subflava (strain DSM 45089 / JCM 17490 / NBRC 109087 / DQS3-9A1)</name>
    <name type="common">Amycolicicoccus subflavus</name>
    <dbReference type="NCBI Taxonomy" id="443218"/>
    <lineage>
        <taxon>Bacteria</taxon>
        <taxon>Bacillati</taxon>
        <taxon>Actinomycetota</taxon>
        <taxon>Actinomycetes</taxon>
        <taxon>Mycobacteriales</taxon>
        <taxon>Hoyosellaceae</taxon>
        <taxon>Hoyosella</taxon>
    </lineage>
</organism>
<dbReference type="AlphaFoldDB" id="F6ES87"/>
<dbReference type="eggNOG" id="COG3550">
    <property type="taxonomic scope" value="Bacteria"/>
</dbReference>
<name>F6ES87_HOYSD</name>
<feature type="domain" description="MDMPI C-terminal" evidence="1">
    <location>
        <begin position="144"/>
        <end position="239"/>
    </location>
</feature>
<dbReference type="Pfam" id="PF11716">
    <property type="entry name" value="MDMPI_N"/>
    <property type="match status" value="1"/>
</dbReference>
<evidence type="ECO:0000259" key="1">
    <source>
        <dbReference type="Pfam" id="PF07398"/>
    </source>
</evidence>
<protein>
    <recommendedName>
        <fullName evidence="5">Mycothiol-dependent maleylpyruvate isomerase metal-binding domain-containing protein</fullName>
    </recommendedName>
</protein>
<dbReference type="Proteomes" id="UP000009235">
    <property type="component" value="Chromosome"/>
</dbReference>
<dbReference type="PANTHER" id="PTHR40758">
    <property type="entry name" value="CONSERVED PROTEIN"/>
    <property type="match status" value="1"/>
</dbReference>
<accession>F6ES87</accession>
<dbReference type="RefSeq" id="WP_013808440.1">
    <property type="nucleotide sequence ID" value="NC_015564.1"/>
</dbReference>
<dbReference type="EMBL" id="CP002786">
    <property type="protein sequence ID" value="AEF42091.1"/>
    <property type="molecule type" value="Genomic_DNA"/>
</dbReference>
<dbReference type="NCBIfam" id="TIGR03083">
    <property type="entry name" value="maleylpyruvate isomerase family mycothiol-dependent enzyme"/>
    <property type="match status" value="1"/>
</dbReference>
<gene>
    <name evidence="3" type="ordered locus">AS9A_3653</name>
</gene>
<dbReference type="GO" id="GO:0005886">
    <property type="term" value="C:plasma membrane"/>
    <property type="evidence" value="ECO:0007669"/>
    <property type="project" value="TreeGrafter"/>
</dbReference>
<keyword evidence="4" id="KW-1185">Reference proteome</keyword>
<dbReference type="InterPro" id="IPR034660">
    <property type="entry name" value="DinB/YfiT-like"/>
</dbReference>
<feature type="domain" description="Mycothiol-dependent maleylpyruvate isomerase metal-binding" evidence="2">
    <location>
        <begin position="8"/>
        <end position="128"/>
    </location>
</feature>
<evidence type="ECO:0000259" key="2">
    <source>
        <dbReference type="Pfam" id="PF11716"/>
    </source>
</evidence>
<dbReference type="InterPro" id="IPR010872">
    <property type="entry name" value="MDMPI_C-term_domain"/>
</dbReference>
<dbReference type="OrthoDB" id="3671213at2"/>
<reference evidence="3 4" key="1">
    <citation type="journal article" date="2011" name="J. Bacteriol.">
        <title>Complete genome sequence of Amycolicicoccus subflavus DQS3-9A1T, an actinomycete isolated from crude oil-polluted soil.</title>
        <authorList>
            <person name="Cai M."/>
            <person name="Chen W.M."/>
            <person name="Nie Y."/>
            <person name="Chi C.Q."/>
            <person name="Wang Y.N."/>
            <person name="Tang Y.Q."/>
            <person name="Li G.Y."/>
            <person name="Wu X.L."/>
        </authorList>
    </citation>
    <scope>NUCLEOTIDE SEQUENCE [LARGE SCALE GENOMIC DNA]</scope>
    <source>
        <strain evidence="4">DSM 45089 / DQS3-9A1</strain>
    </source>
</reference>
<dbReference type="PANTHER" id="PTHR40758:SF1">
    <property type="entry name" value="CONSERVED PROTEIN"/>
    <property type="match status" value="1"/>
</dbReference>
<evidence type="ECO:0008006" key="5">
    <source>
        <dbReference type="Google" id="ProtNLM"/>
    </source>
</evidence>